<feature type="region of interest" description="Disordered" evidence="1">
    <location>
        <begin position="1"/>
        <end position="31"/>
    </location>
</feature>
<proteinExistence type="predicted"/>
<organism evidence="2 3">
    <name type="scientific">Bremia lactucae</name>
    <name type="common">Lettuce downy mildew</name>
    <dbReference type="NCBI Taxonomy" id="4779"/>
    <lineage>
        <taxon>Eukaryota</taxon>
        <taxon>Sar</taxon>
        <taxon>Stramenopiles</taxon>
        <taxon>Oomycota</taxon>
        <taxon>Peronosporomycetes</taxon>
        <taxon>Peronosporales</taxon>
        <taxon>Peronosporaceae</taxon>
        <taxon>Bremia</taxon>
    </lineage>
</organism>
<keyword evidence="3" id="KW-1185">Reference proteome</keyword>
<evidence type="ECO:0000256" key="1">
    <source>
        <dbReference type="SAM" id="MobiDB-lite"/>
    </source>
</evidence>
<sequence>MAPQASQQQKSIPRFSLKNVKREGEVSSTAVRRLPRMQWSSSSKTGPITSEFDKEITFKRINDVKTNNGGKAKRSDQCEVDMQLQTTAGPVHVQQVQCMIIDGVADEFLF</sequence>
<dbReference type="GeneID" id="94347275"/>
<evidence type="ECO:0000313" key="2">
    <source>
        <dbReference type="EMBL" id="TDH71100.1"/>
    </source>
</evidence>
<dbReference type="Proteomes" id="UP000294530">
    <property type="component" value="Unassembled WGS sequence"/>
</dbReference>
<feature type="compositionally biased region" description="Polar residues" evidence="1">
    <location>
        <begin position="1"/>
        <end position="11"/>
    </location>
</feature>
<dbReference type="RefSeq" id="XP_067820599.1">
    <property type="nucleotide sequence ID" value="XM_067961604.1"/>
</dbReference>
<comment type="caution">
    <text evidence="2">The sequence shown here is derived from an EMBL/GenBank/DDBJ whole genome shotgun (WGS) entry which is preliminary data.</text>
</comment>
<dbReference type="AlphaFoldDB" id="A0A976IGY2"/>
<dbReference type="EMBL" id="SHOA02000004">
    <property type="protein sequence ID" value="TDH71100.1"/>
    <property type="molecule type" value="Genomic_DNA"/>
</dbReference>
<name>A0A976IGY2_BRELC</name>
<protein>
    <submittedName>
        <fullName evidence="2">Uncharacterized protein</fullName>
    </submittedName>
</protein>
<accession>A0A976IGY2</accession>
<reference evidence="2 3" key="1">
    <citation type="journal article" date="2021" name="Genome Biol.">
        <title>AFLAP: assembly-free linkage analysis pipeline using k-mers from genome sequencing data.</title>
        <authorList>
            <person name="Fletcher K."/>
            <person name="Zhang L."/>
            <person name="Gil J."/>
            <person name="Han R."/>
            <person name="Cavanaugh K."/>
            <person name="Michelmore R."/>
        </authorList>
    </citation>
    <scope>NUCLEOTIDE SEQUENCE [LARGE SCALE GENOMIC DNA]</scope>
    <source>
        <strain evidence="2 3">SF5</strain>
    </source>
</reference>
<evidence type="ECO:0000313" key="3">
    <source>
        <dbReference type="Proteomes" id="UP000294530"/>
    </source>
</evidence>
<gene>
    <name evidence="2" type="ORF">CCR75_003510</name>
</gene>
<dbReference type="KEGG" id="blac:94347275"/>